<dbReference type="EMBL" id="KZ308146">
    <property type="protein sequence ID" value="KAG8222886.1"/>
    <property type="molecule type" value="Genomic_DNA"/>
</dbReference>
<keyword evidence="1" id="KW-0472">Membrane</keyword>
<feature type="transmembrane region" description="Helical" evidence="1">
    <location>
        <begin position="65"/>
        <end position="87"/>
    </location>
</feature>
<feature type="transmembrane region" description="Helical" evidence="1">
    <location>
        <begin position="18"/>
        <end position="40"/>
    </location>
</feature>
<evidence type="ECO:0000256" key="1">
    <source>
        <dbReference type="SAM" id="Phobius"/>
    </source>
</evidence>
<organism evidence="2 3">
    <name type="scientific">Ladona fulva</name>
    <name type="common">Scarce chaser dragonfly</name>
    <name type="synonym">Libellula fulva</name>
    <dbReference type="NCBI Taxonomy" id="123851"/>
    <lineage>
        <taxon>Eukaryota</taxon>
        <taxon>Metazoa</taxon>
        <taxon>Ecdysozoa</taxon>
        <taxon>Arthropoda</taxon>
        <taxon>Hexapoda</taxon>
        <taxon>Insecta</taxon>
        <taxon>Pterygota</taxon>
        <taxon>Palaeoptera</taxon>
        <taxon>Odonata</taxon>
        <taxon>Epiprocta</taxon>
        <taxon>Anisoptera</taxon>
        <taxon>Libelluloidea</taxon>
        <taxon>Libellulidae</taxon>
        <taxon>Ladona</taxon>
    </lineage>
</organism>
<proteinExistence type="predicted"/>
<dbReference type="Proteomes" id="UP000792457">
    <property type="component" value="Unassembled WGS sequence"/>
</dbReference>
<comment type="caution">
    <text evidence="2">The sequence shown here is derived from an EMBL/GenBank/DDBJ whole genome shotgun (WGS) entry which is preliminary data.</text>
</comment>
<keyword evidence="1" id="KW-1133">Transmembrane helix</keyword>
<accession>A0A8K0JUH8</accession>
<reference evidence="2" key="2">
    <citation type="submission" date="2017-10" db="EMBL/GenBank/DDBJ databases">
        <title>Ladona fulva Genome sequencing and assembly.</title>
        <authorList>
            <person name="Murali S."/>
            <person name="Richards S."/>
            <person name="Bandaranaike D."/>
            <person name="Bellair M."/>
            <person name="Blankenburg K."/>
            <person name="Chao H."/>
            <person name="Dinh H."/>
            <person name="Doddapaneni H."/>
            <person name="Dugan-Rocha S."/>
            <person name="Elkadiri S."/>
            <person name="Gnanaolivu R."/>
            <person name="Hernandez B."/>
            <person name="Skinner E."/>
            <person name="Javaid M."/>
            <person name="Lee S."/>
            <person name="Li M."/>
            <person name="Ming W."/>
            <person name="Munidasa M."/>
            <person name="Muniz J."/>
            <person name="Nguyen L."/>
            <person name="Hughes D."/>
            <person name="Osuji N."/>
            <person name="Pu L.-L."/>
            <person name="Puazo M."/>
            <person name="Qu C."/>
            <person name="Quiroz J."/>
            <person name="Raj R."/>
            <person name="Weissenberger G."/>
            <person name="Xin Y."/>
            <person name="Zou X."/>
            <person name="Han Y."/>
            <person name="Worley K."/>
            <person name="Muzny D."/>
            <person name="Gibbs R."/>
        </authorList>
    </citation>
    <scope>NUCLEOTIDE SEQUENCE</scope>
    <source>
        <strain evidence="2">Sampled in the wild</strain>
    </source>
</reference>
<gene>
    <name evidence="2" type="ORF">J437_LFUL003531</name>
</gene>
<evidence type="ECO:0000313" key="2">
    <source>
        <dbReference type="EMBL" id="KAG8222886.1"/>
    </source>
</evidence>
<protein>
    <submittedName>
        <fullName evidence="2">Uncharacterized protein</fullName>
    </submittedName>
</protein>
<reference evidence="2" key="1">
    <citation type="submission" date="2013-04" db="EMBL/GenBank/DDBJ databases">
        <authorList>
            <person name="Qu J."/>
            <person name="Murali S.C."/>
            <person name="Bandaranaike D."/>
            <person name="Bellair M."/>
            <person name="Blankenburg K."/>
            <person name="Chao H."/>
            <person name="Dinh H."/>
            <person name="Doddapaneni H."/>
            <person name="Downs B."/>
            <person name="Dugan-Rocha S."/>
            <person name="Elkadiri S."/>
            <person name="Gnanaolivu R.D."/>
            <person name="Hernandez B."/>
            <person name="Javaid M."/>
            <person name="Jayaseelan J.C."/>
            <person name="Lee S."/>
            <person name="Li M."/>
            <person name="Ming W."/>
            <person name="Munidasa M."/>
            <person name="Muniz J."/>
            <person name="Nguyen L."/>
            <person name="Ongeri F."/>
            <person name="Osuji N."/>
            <person name="Pu L.-L."/>
            <person name="Puazo M."/>
            <person name="Qu C."/>
            <person name="Quiroz J."/>
            <person name="Raj R."/>
            <person name="Weissenberger G."/>
            <person name="Xin Y."/>
            <person name="Zou X."/>
            <person name="Han Y."/>
            <person name="Richards S."/>
            <person name="Worley K."/>
            <person name="Muzny D."/>
            <person name="Gibbs R."/>
        </authorList>
    </citation>
    <scope>NUCLEOTIDE SEQUENCE</scope>
    <source>
        <strain evidence="2">Sampled in the wild</strain>
    </source>
</reference>
<name>A0A8K0JUH8_LADFU</name>
<keyword evidence="1" id="KW-0812">Transmembrane</keyword>
<dbReference type="AlphaFoldDB" id="A0A8K0JUH8"/>
<keyword evidence="3" id="KW-1185">Reference proteome</keyword>
<evidence type="ECO:0000313" key="3">
    <source>
        <dbReference type="Proteomes" id="UP000792457"/>
    </source>
</evidence>
<dbReference type="OrthoDB" id="438440at2759"/>
<sequence length="111" mass="12259">MPGITLLGRRWQAASDDFVIPASIDAIFRATLVLICYVIYRLYPSWDCFDQDVADDETWSGRNGIRALLALCSILLLSEVIAAVLLAGESSKGGIMDVHARRFVSPLLAFR</sequence>